<organism evidence="1 2">
    <name type="scientific">Cryptosporidium muris (strain RN66)</name>
    <dbReference type="NCBI Taxonomy" id="441375"/>
    <lineage>
        <taxon>Eukaryota</taxon>
        <taxon>Sar</taxon>
        <taxon>Alveolata</taxon>
        <taxon>Apicomplexa</taxon>
        <taxon>Conoidasida</taxon>
        <taxon>Coccidia</taxon>
        <taxon>Eucoccidiorida</taxon>
        <taxon>Eimeriorina</taxon>
        <taxon>Cryptosporidiidae</taxon>
        <taxon>Cryptosporidium</taxon>
    </lineage>
</organism>
<evidence type="ECO:0008006" key="3">
    <source>
        <dbReference type="Google" id="ProtNLM"/>
    </source>
</evidence>
<evidence type="ECO:0000313" key="2">
    <source>
        <dbReference type="Proteomes" id="UP000001460"/>
    </source>
</evidence>
<dbReference type="Gene3D" id="1.10.472.10">
    <property type="entry name" value="Cyclin-like"/>
    <property type="match status" value="1"/>
</dbReference>
<protein>
    <recommendedName>
        <fullName evidence="3">Cyclin, N-terminal domain-containing protein</fullName>
    </recommendedName>
</protein>
<dbReference type="PANTHER" id="PTHR15615">
    <property type="match status" value="1"/>
</dbReference>
<dbReference type="GO" id="GO:0019901">
    <property type="term" value="F:protein kinase binding"/>
    <property type="evidence" value="ECO:0007669"/>
    <property type="project" value="InterPro"/>
</dbReference>
<dbReference type="Proteomes" id="UP000001460">
    <property type="component" value="Unassembled WGS sequence"/>
</dbReference>
<name>B6AFE2_CRYMR</name>
<dbReference type="OrthoDB" id="342842at2759"/>
<dbReference type="InterPro" id="IPR013922">
    <property type="entry name" value="Cyclin_PHO80-like"/>
</dbReference>
<accession>B6AFE2</accession>
<dbReference type="CDD" id="cd20540">
    <property type="entry name" value="CYCLIN_CCNY_like"/>
    <property type="match status" value="1"/>
</dbReference>
<evidence type="ECO:0000313" key="1">
    <source>
        <dbReference type="EMBL" id="EEA06933.1"/>
    </source>
</evidence>
<proteinExistence type="predicted"/>
<dbReference type="PANTHER" id="PTHR15615:SF108">
    <property type="entry name" value="PROTEIN CNPPD1"/>
    <property type="match status" value="1"/>
</dbReference>
<keyword evidence="2" id="KW-1185">Reference proteome</keyword>
<gene>
    <name evidence="1" type="ORF">CMU_033180</name>
</gene>
<dbReference type="RefSeq" id="XP_002141282.1">
    <property type="nucleotide sequence ID" value="XM_002141246.1"/>
</dbReference>
<reference evidence="1" key="1">
    <citation type="submission" date="2008-06" db="EMBL/GenBank/DDBJ databases">
        <authorList>
            <person name="Lorenzi H."/>
            <person name="Inman J."/>
            <person name="Miller J."/>
            <person name="Schobel S."/>
            <person name="Amedeo P."/>
            <person name="Caler E.V."/>
            <person name="da Silva J."/>
        </authorList>
    </citation>
    <scope>NUCLEOTIDE SEQUENCE [LARGE SCALE GENOMIC DNA]</scope>
    <source>
        <strain evidence="1">RN66</strain>
    </source>
</reference>
<dbReference type="EMBL" id="DS989731">
    <property type="protein sequence ID" value="EEA06933.1"/>
    <property type="molecule type" value="Genomic_DNA"/>
</dbReference>
<dbReference type="VEuPathDB" id="CryptoDB:CMU_033180"/>
<sequence length="777" mass="89332">MIVNVNQFNEEQINTHEWENNIAKIIYGSLLYLSREIKNINNEDLKACIGDIECIALFETFFEPLIFNKYINKISLFKQSNNSDSEESEIEDKFSLKSETDNSRKSKSLNELLIFDKTSFSETSDIFDFVLNILYIGRFNVASFVMSIINIKQFCEFTGIPLCQYTWRPIFITSLILSDKMWDDKCAKTGDIAKILGFLSPCNLTYMELLFAVSTNWNFLIALELIKKHITLIMDLTENTTFLNKVLSSRFYQLYYNERIEQSIREKPYPIHINLPLKSNEIQKSIETNGKSEEYLIKELIPTKLKIIAHNKTPIKNDDNECYKKNMNIHNSIATNVKQTRNMSVISIESYNSNKLTLQHNRERYEQYPLSVRTNNTSVQRLKSSSISPNINYSIPIPKNYEHLYYNINNGNKTNINLVPNITNNFRRTVDGNRERVSSLTPNRQMTNPHKPELQLFARSRSLKCMNSSQEKTMKKPFANKENILTYAKSTVNSAFSSLAKSIGLTQIKPSIMSNNSLDNKAQIQINSTPITSNNIIQHNNFKFRDSNYNLNNITNSRGRNPSVPAVNNSFADNLSYREISRGISTDNRYDKSVLKSFRSPSQPLYSNKLGNLSNINQPKREQLDDISSKLNMNRILVQQINKNISHIKLDNNNIYSNIPIPLSNISNNLNPSLAGSKTKDLNLRSGVQSNITTYNNIQKKSTDSSKPIPTMLNNRTKYLLQNISRPLGNIPQNPLFIKSNYLPTFKQNLQPKIASSIQRRFFSPRINSIGVKNNLT</sequence>
<dbReference type="GeneID" id="6996341"/>
<dbReference type="AlphaFoldDB" id="B6AFE2"/>